<feature type="transmembrane region" description="Helical" evidence="1">
    <location>
        <begin position="84"/>
        <end position="105"/>
    </location>
</feature>
<keyword evidence="1" id="KW-1133">Transmembrane helix</keyword>
<dbReference type="RefSeq" id="XP_013244523.1">
    <property type="nucleotide sequence ID" value="XM_013389069.1"/>
</dbReference>
<evidence type="ECO:0000313" key="3">
    <source>
        <dbReference type="Proteomes" id="UP000027361"/>
    </source>
</evidence>
<comment type="caution">
    <text evidence="2">The sequence shown here is derived from an EMBL/GenBank/DDBJ whole genome shotgun (WGS) entry which is preliminary data.</text>
</comment>
<evidence type="ECO:0000256" key="1">
    <source>
        <dbReference type="SAM" id="Phobius"/>
    </source>
</evidence>
<proteinExistence type="predicted"/>
<protein>
    <submittedName>
        <fullName evidence="2">Uncharacterized protein</fullName>
    </submittedName>
</protein>
<keyword evidence="1" id="KW-0472">Membrane</keyword>
<keyword evidence="1" id="KW-0812">Transmembrane</keyword>
<evidence type="ECO:0000313" key="2">
    <source>
        <dbReference type="EMBL" id="KDN50398.1"/>
    </source>
</evidence>
<accession>A0A066WD05</accession>
<gene>
    <name evidence="2" type="ORF">K437DRAFT_267301</name>
</gene>
<dbReference type="AlphaFoldDB" id="A0A066WD05"/>
<dbReference type="InterPro" id="IPR013869">
    <property type="entry name" value="DUF1757"/>
</dbReference>
<dbReference type="HOGENOM" id="CLU_1422339_0_0_1"/>
<dbReference type="GeneID" id="25265921"/>
<dbReference type="InParanoid" id="A0A066WD05"/>
<feature type="transmembrane region" description="Helical" evidence="1">
    <location>
        <begin position="150"/>
        <end position="170"/>
    </location>
</feature>
<name>A0A066WD05_TILAU</name>
<dbReference type="Pfam" id="PF08560">
    <property type="entry name" value="DUF1757"/>
    <property type="match status" value="1"/>
</dbReference>
<sequence>MTPEWQGKLFEPHDEDDRAYNTALVLAHTAQKGVQAGALLSVPVLSLAYIVHSRKTAAAAAAAAASASARPTLVPFIMRRVPRFALVTTLVASAMGLGRCVWLTHPHEVFDRAYRVAHNESQQRADRWFATGAGAGAGAVLAVRRGPMRMVLGSALLVGAASLLVHVATWKEPQAAPRSGQAKELLPVANK</sequence>
<organism evidence="2 3">
    <name type="scientific">Tilletiaria anomala (strain ATCC 24038 / CBS 436.72 / UBC 951)</name>
    <dbReference type="NCBI Taxonomy" id="1037660"/>
    <lineage>
        <taxon>Eukaryota</taxon>
        <taxon>Fungi</taxon>
        <taxon>Dikarya</taxon>
        <taxon>Basidiomycota</taxon>
        <taxon>Ustilaginomycotina</taxon>
        <taxon>Exobasidiomycetes</taxon>
        <taxon>Georgefischeriales</taxon>
        <taxon>Tilletiariaceae</taxon>
        <taxon>Tilletiaria</taxon>
    </lineage>
</organism>
<reference evidence="2 3" key="1">
    <citation type="submission" date="2014-05" db="EMBL/GenBank/DDBJ databases">
        <title>Draft genome sequence of a rare smut relative, Tilletiaria anomala UBC 951.</title>
        <authorList>
            <consortium name="DOE Joint Genome Institute"/>
            <person name="Toome M."/>
            <person name="Kuo A."/>
            <person name="Henrissat B."/>
            <person name="Lipzen A."/>
            <person name="Tritt A."/>
            <person name="Yoshinaga Y."/>
            <person name="Zane M."/>
            <person name="Barry K."/>
            <person name="Grigoriev I.V."/>
            <person name="Spatafora J.W."/>
            <person name="Aimea M.C."/>
        </authorList>
    </citation>
    <scope>NUCLEOTIDE SEQUENCE [LARGE SCALE GENOMIC DNA]</scope>
    <source>
        <strain evidence="2 3">UBC 951</strain>
    </source>
</reference>
<keyword evidence="3" id="KW-1185">Reference proteome</keyword>
<dbReference type="Proteomes" id="UP000027361">
    <property type="component" value="Unassembled WGS sequence"/>
</dbReference>
<dbReference type="EMBL" id="JMSN01000019">
    <property type="protein sequence ID" value="KDN50398.1"/>
    <property type="molecule type" value="Genomic_DNA"/>
</dbReference>